<sequence>MDLDSKSDLRKRLEGMDLPNQLREIIFVLEDNNKRLDRIDQKLKEILDAR</sequence>
<protein>
    <submittedName>
        <fullName evidence="1">Uncharacterized protein</fullName>
    </submittedName>
</protein>
<name>X1AL97_9ZZZZ</name>
<gene>
    <name evidence="1" type="ORF">S01H4_12133</name>
</gene>
<comment type="caution">
    <text evidence="1">The sequence shown here is derived from an EMBL/GenBank/DDBJ whole genome shotgun (WGS) entry which is preliminary data.</text>
</comment>
<accession>X1AL97</accession>
<dbReference type="EMBL" id="BART01005087">
    <property type="protein sequence ID" value="GAG60751.1"/>
    <property type="molecule type" value="Genomic_DNA"/>
</dbReference>
<dbReference type="AlphaFoldDB" id="X1AL97"/>
<proteinExistence type="predicted"/>
<evidence type="ECO:0000313" key="1">
    <source>
        <dbReference type="EMBL" id="GAG60751.1"/>
    </source>
</evidence>
<organism evidence="1">
    <name type="scientific">marine sediment metagenome</name>
    <dbReference type="NCBI Taxonomy" id="412755"/>
    <lineage>
        <taxon>unclassified sequences</taxon>
        <taxon>metagenomes</taxon>
        <taxon>ecological metagenomes</taxon>
    </lineage>
</organism>
<reference evidence="1" key="1">
    <citation type="journal article" date="2014" name="Front. Microbiol.">
        <title>High frequency of phylogenetically diverse reductive dehalogenase-homologous genes in deep subseafloor sedimentary metagenomes.</title>
        <authorList>
            <person name="Kawai M."/>
            <person name="Futagami T."/>
            <person name="Toyoda A."/>
            <person name="Takaki Y."/>
            <person name="Nishi S."/>
            <person name="Hori S."/>
            <person name="Arai W."/>
            <person name="Tsubouchi T."/>
            <person name="Morono Y."/>
            <person name="Uchiyama I."/>
            <person name="Ito T."/>
            <person name="Fujiyama A."/>
            <person name="Inagaki F."/>
            <person name="Takami H."/>
        </authorList>
    </citation>
    <scope>NUCLEOTIDE SEQUENCE</scope>
    <source>
        <strain evidence="1">Expedition CK06-06</strain>
    </source>
</reference>